<organism evidence="10 11">
    <name type="scientific">Mytilus galloprovincialis</name>
    <name type="common">Mediterranean mussel</name>
    <dbReference type="NCBI Taxonomy" id="29158"/>
    <lineage>
        <taxon>Eukaryota</taxon>
        <taxon>Metazoa</taxon>
        <taxon>Spiralia</taxon>
        <taxon>Lophotrochozoa</taxon>
        <taxon>Mollusca</taxon>
        <taxon>Bivalvia</taxon>
        <taxon>Autobranchia</taxon>
        <taxon>Pteriomorphia</taxon>
        <taxon>Mytilida</taxon>
        <taxon>Mytiloidea</taxon>
        <taxon>Mytilidae</taxon>
        <taxon>Mytilinae</taxon>
        <taxon>Mytilus</taxon>
    </lineage>
</organism>
<evidence type="ECO:0000313" key="10">
    <source>
        <dbReference type="EMBL" id="VDI61532.1"/>
    </source>
</evidence>
<name>A0A8B6GB07_MYTGA</name>
<accession>A0A8B6GB07</accession>
<evidence type="ECO:0000256" key="1">
    <source>
        <dbReference type="ARBA" id="ARBA00004370"/>
    </source>
</evidence>
<dbReference type="GO" id="GO:0016020">
    <property type="term" value="C:membrane"/>
    <property type="evidence" value="ECO:0007669"/>
    <property type="project" value="UniProtKB-SubCell"/>
</dbReference>
<dbReference type="SMART" id="SM00032">
    <property type="entry name" value="CCP"/>
    <property type="match status" value="1"/>
</dbReference>
<comment type="caution">
    <text evidence="6">Lacks conserved residue(s) required for the propagation of feature annotation.</text>
</comment>
<evidence type="ECO:0000256" key="8">
    <source>
        <dbReference type="SAM" id="Phobius"/>
    </source>
</evidence>
<comment type="subcellular location">
    <subcellularLocation>
        <location evidence="1">Membrane</location>
    </subcellularLocation>
</comment>
<evidence type="ECO:0000256" key="5">
    <source>
        <dbReference type="ARBA" id="ARBA00031389"/>
    </source>
</evidence>
<keyword evidence="2 8" id="KW-0812">Transmembrane</keyword>
<dbReference type="Proteomes" id="UP000596742">
    <property type="component" value="Unassembled WGS sequence"/>
</dbReference>
<dbReference type="SUPFAM" id="SSF57535">
    <property type="entry name" value="Complement control module/SCR domain"/>
    <property type="match status" value="1"/>
</dbReference>
<dbReference type="EMBL" id="UYJE01008153">
    <property type="protein sequence ID" value="VDI61532.1"/>
    <property type="molecule type" value="Genomic_DNA"/>
</dbReference>
<dbReference type="CDD" id="cd00033">
    <property type="entry name" value="CCP"/>
    <property type="match status" value="1"/>
</dbReference>
<evidence type="ECO:0000259" key="9">
    <source>
        <dbReference type="PROSITE" id="PS50923"/>
    </source>
</evidence>
<protein>
    <recommendedName>
        <fullName evidence="5">Cytochrome c oxidase polypeptide II</fullName>
    </recommendedName>
</protein>
<evidence type="ECO:0000256" key="4">
    <source>
        <dbReference type="ARBA" id="ARBA00023157"/>
    </source>
</evidence>
<evidence type="ECO:0000256" key="3">
    <source>
        <dbReference type="ARBA" id="ARBA00023136"/>
    </source>
</evidence>
<dbReference type="Gene3D" id="2.10.70.10">
    <property type="entry name" value="Complement Module, domain 1"/>
    <property type="match status" value="1"/>
</dbReference>
<keyword evidence="6" id="KW-0768">Sushi</keyword>
<gene>
    <name evidence="10" type="ORF">MGAL_10B015591</name>
</gene>
<comment type="caution">
    <text evidence="10">The sequence shown here is derived from an EMBL/GenBank/DDBJ whole genome shotgun (WGS) entry which is preliminary data.</text>
</comment>
<evidence type="ECO:0000256" key="7">
    <source>
        <dbReference type="SAM" id="MobiDB-lite"/>
    </source>
</evidence>
<dbReference type="InterPro" id="IPR035976">
    <property type="entry name" value="Sushi/SCR/CCP_sf"/>
</dbReference>
<evidence type="ECO:0000256" key="6">
    <source>
        <dbReference type="PROSITE-ProRule" id="PRU00302"/>
    </source>
</evidence>
<feature type="region of interest" description="Disordered" evidence="7">
    <location>
        <begin position="107"/>
        <end position="148"/>
    </location>
</feature>
<dbReference type="Pfam" id="PF00084">
    <property type="entry name" value="Sushi"/>
    <property type="match status" value="1"/>
</dbReference>
<keyword evidence="4" id="KW-1015">Disulfide bond</keyword>
<keyword evidence="3 8" id="KW-0472">Membrane</keyword>
<feature type="compositionally biased region" description="Basic and acidic residues" evidence="7">
    <location>
        <begin position="177"/>
        <end position="209"/>
    </location>
</feature>
<dbReference type="Gene3D" id="1.10.287.90">
    <property type="match status" value="1"/>
</dbReference>
<evidence type="ECO:0000256" key="2">
    <source>
        <dbReference type="ARBA" id="ARBA00022692"/>
    </source>
</evidence>
<dbReference type="InterPro" id="IPR036257">
    <property type="entry name" value="Cyt_c_oxidase_su2_TM_sf"/>
</dbReference>
<evidence type="ECO:0000313" key="11">
    <source>
        <dbReference type="Proteomes" id="UP000596742"/>
    </source>
</evidence>
<keyword evidence="8" id="KW-1133">Transmembrane helix</keyword>
<reference evidence="10" key="1">
    <citation type="submission" date="2018-11" db="EMBL/GenBank/DDBJ databases">
        <authorList>
            <person name="Alioto T."/>
            <person name="Alioto T."/>
        </authorList>
    </citation>
    <scope>NUCLEOTIDE SEQUENCE</scope>
</reference>
<keyword evidence="11" id="KW-1185">Reference proteome</keyword>
<proteinExistence type="predicted"/>
<dbReference type="AlphaFoldDB" id="A0A8B6GB07"/>
<dbReference type="PROSITE" id="PS50923">
    <property type="entry name" value="SUSHI"/>
    <property type="match status" value="1"/>
</dbReference>
<feature type="domain" description="Sushi" evidence="9">
    <location>
        <begin position="3"/>
        <end position="63"/>
    </location>
</feature>
<dbReference type="OrthoDB" id="6043768at2759"/>
<feature type="region of interest" description="Disordered" evidence="7">
    <location>
        <begin position="169"/>
        <end position="217"/>
    </location>
</feature>
<feature type="transmembrane region" description="Helical" evidence="8">
    <location>
        <begin position="69"/>
        <end position="94"/>
    </location>
</feature>
<feature type="compositionally biased region" description="Polar residues" evidence="7">
    <location>
        <begin position="137"/>
        <end position="148"/>
    </location>
</feature>
<dbReference type="InterPro" id="IPR000436">
    <property type="entry name" value="Sushi_SCR_CCP_dom"/>
</dbReference>
<sequence length="243" mass="27684">MSPRCVQEPENIANGYYVGTKPGSYNQGDQLHYVCSQHYVMIGNPTLTCISGSWTGGHPICRLSFLSNAYFYLIGAIVMLIFIVVLGVFCVFCCKYRYRRKRVHDDDEARDNMNKDTACQRKNQKNNRTKEQRSKINNELSQSNKSDLNFSKSKSLKISMKSTFIKKKQNVSVNSSDKTEENVENIKENSNENSSEIKENVHENNESTTEKQSATLGPHKVAVELGIWKPFTHPIRNINTSTK</sequence>